<feature type="region of interest" description="Disordered" evidence="1">
    <location>
        <begin position="36"/>
        <end position="108"/>
    </location>
</feature>
<proteinExistence type="predicted"/>
<dbReference type="Proteomes" id="UP000095287">
    <property type="component" value="Unplaced"/>
</dbReference>
<reference evidence="3" key="1">
    <citation type="submission" date="2016-11" db="UniProtKB">
        <authorList>
            <consortium name="WormBaseParasite"/>
        </authorList>
    </citation>
    <scope>IDENTIFICATION</scope>
</reference>
<dbReference type="AlphaFoldDB" id="A0A1I7ZD24"/>
<organism evidence="2 3">
    <name type="scientific">Steinernema glaseri</name>
    <dbReference type="NCBI Taxonomy" id="37863"/>
    <lineage>
        <taxon>Eukaryota</taxon>
        <taxon>Metazoa</taxon>
        <taxon>Ecdysozoa</taxon>
        <taxon>Nematoda</taxon>
        <taxon>Chromadorea</taxon>
        <taxon>Rhabditida</taxon>
        <taxon>Tylenchina</taxon>
        <taxon>Panagrolaimomorpha</taxon>
        <taxon>Strongyloidoidea</taxon>
        <taxon>Steinernematidae</taxon>
        <taxon>Steinernema</taxon>
    </lineage>
</organism>
<evidence type="ECO:0000313" key="3">
    <source>
        <dbReference type="WBParaSite" id="L893_g25176.t1"/>
    </source>
</evidence>
<protein>
    <submittedName>
        <fullName evidence="3">Uncharacterized protein</fullName>
    </submittedName>
</protein>
<evidence type="ECO:0000256" key="1">
    <source>
        <dbReference type="SAM" id="MobiDB-lite"/>
    </source>
</evidence>
<feature type="compositionally biased region" description="Basic and acidic residues" evidence="1">
    <location>
        <begin position="43"/>
        <end position="63"/>
    </location>
</feature>
<accession>A0A1I7ZD24</accession>
<dbReference type="WBParaSite" id="L893_g25176.t1">
    <property type="protein sequence ID" value="L893_g25176.t1"/>
    <property type="gene ID" value="L893_g25176"/>
</dbReference>
<sequence>MIVRYRINLLHRFPRARVRQSAVRWERSPHERCDRLSFASRQIKPDETPVDRDSRESTNREKTTCASPGFPSGPGAETPISEGKLMKRFSAPRQPGEEEAGSLARRVD</sequence>
<keyword evidence="2" id="KW-1185">Reference proteome</keyword>
<evidence type="ECO:0000313" key="2">
    <source>
        <dbReference type="Proteomes" id="UP000095287"/>
    </source>
</evidence>
<name>A0A1I7ZD24_9BILA</name>